<name>A0A0R3QHK2_9BILA</name>
<reference evidence="3" key="1">
    <citation type="submission" date="2017-02" db="UniProtKB">
        <authorList>
            <consortium name="WormBaseParasite"/>
        </authorList>
    </citation>
    <scope>IDENTIFICATION</scope>
</reference>
<dbReference type="EMBL" id="UZAG01005393">
    <property type="protein sequence ID" value="VDO17722.1"/>
    <property type="molecule type" value="Genomic_DNA"/>
</dbReference>
<dbReference type="Proteomes" id="UP000280834">
    <property type="component" value="Unassembled WGS sequence"/>
</dbReference>
<organism evidence="3">
    <name type="scientific">Brugia timori</name>
    <dbReference type="NCBI Taxonomy" id="42155"/>
    <lineage>
        <taxon>Eukaryota</taxon>
        <taxon>Metazoa</taxon>
        <taxon>Ecdysozoa</taxon>
        <taxon>Nematoda</taxon>
        <taxon>Chromadorea</taxon>
        <taxon>Rhabditida</taxon>
        <taxon>Spirurina</taxon>
        <taxon>Spiruromorpha</taxon>
        <taxon>Filarioidea</taxon>
        <taxon>Onchocercidae</taxon>
        <taxon>Brugia</taxon>
    </lineage>
</organism>
<proteinExistence type="predicted"/>
<gene>
    <name evidence="1" type="ORF">BTMF_LOCUS5132</name>
</gene>
<sequence>MNFNIESMTGQERDAFWVANLRAARKMLDALAPEAVQLDHWRRPGDPSACFGGWLPTDPYFQSLGVTANSVLGYPQLSGHNDWIEHFDVAMILFGDERMFFARDWSWDEFEADLSHTDHQVVLHRISNRLHKLGEEN</sequence>
<accession>A0A0R3QHK2</accession>
<protein>
    <submittedName>
        <fullName evidence="3">DUF1963 domain-containing protein</fullName>
    </submittedName>
</protein>
<dbReference type="AlphaFoldDB" id="A0A0R3QHK2"/>
<keyword evidence="2" id="KW-1185">Reference proteome</keyword>
<dbReference type="WBParaSite" id="BTMF_0000586701-mRNA-1">
    <property type="protein sequence ID" value="BTMF_0000586701-mRNA-1"/>
    <property type="gene ID" value="BTMF_0000586701"/>
</dbReference>
<evidence type="ECO:0000313" key="1">
    <source>
        <dbReference type="EMBL" id="VDO17722.1"/>
    </source>
</evidence>
<evidence type="ECO:0000313" key="2">
    <source>
        <dbReference type="Proteomes" id="UP000280834"/>
    </source>
</evidence>
<evidence type="ECO:0000313" key="3">
    <source>
        <dbReference type="WBParaSite" id="BTMF_0000586701-mRNA-1"/>
    </source>
</evidence>
<reference evidence="1 2" key="2">
    <citation type="submission" date="2018-11" db="EMBL/GenBank/DDBJ databases">
        <authorList>
            <consortium name="Pathogen Informatics"/>
        </authorList>
    </citation>
    <scope>NUCLEOTIDE SEQUENCE [LARGE SCALE GENOMIC DNA]</scope>
</reference>